<accession>A0ABP6X7T9</accession>
<evidence type="ECO:0000313" key="1">
    <source>
        <dbReference type="EMBL" id="GAA3561792.1"/>
    </source>
</evidence>
<keyword evidence="2" id="KW-1185">Reference proteome</keyword>
<gene>
    <name evidence="1" type="ORF">GCM10022295_49950</name>
</gene>
<dbReference type="Proteomes" id="UP001500707">
    <property type="component" value="Unassembled WGS sequence"/>
</dbReference>
<name>A0ABP6X7T9_9ACTN</name>
<evidence type="ECO:0000313" key="2">
    <source>
        <dbReference type="Proteomes" id="UP001500707"/>
    </source>
</evidence>
<reference evidence="2" key="1">
    <citation type="journal article" date="2019" name="Int. J. Syst. Evol. Microbiol.">
        <title>The Global Catalogue of Microorganisms (GCM) 10K type strain sequencing project: providing services to taxonomists for standard genome sequencing and annotation.</title>
        <authorList>
            <consortium name="The Broad Institute Genomics Platform"/>
            <consortium name="The Broad Institute Genome Sequencing Center for Infectious Disease"/>
            <person name="Wu L."/>
            <person name="Ma J."/>
        </authorList>
    </citation>
    <scope>NUCLEOTIDE SEQUENCE [LARGE SCALE GENOMIC DNA]</scope>
    <source>
        <strain evidence="2">JCM 17656</strain>
    </source>
</reference>
<dbReference type="EMBL" id="BAABCE010000009">
    <property type="protein sequence ID" value="GAA3561792.1"/>
    <property type="molecule type" value="Genomic_DNA"/>
</dbReference>
<comment type="caution">
    <text evidence="1">The sequence shown here is derived from an EMBL/GenBank/DDBJ whole genome shotgun (WGS) entry which is preliminary data.</text>
</comment>
<protein>
    <submittedName>
        <fullName evidence="1">Uncharacterized protein</fullName>
    </submittedName>
</protein>
<organism evidence="1 2">
    <name type="scientific">Streptomyces osmaniensis</name>
    <dbReference type="NCBI Taxonomy" id="593134"/>
    <lineage>
        <taxon>Bacteria</taxon>
        <taxon>Bacillati</taxon>
        <taxon>Actinomycetota</taxon>
        <taxon>Actinomycetes</taxon>
        <taxon>Kitasatosporales</taxon>
        <taxon>Streptomycetaceae</taxon>
        <taxon>Streptomyces</taxon>
    </lineage>
</organism>
<sequence length="73" mass="7781">MLPQPELKAAPATAVTSHLALVRVVRMRCSLGAWSPRAAAPVPGWFSILRNRIFAQGASDLRREGSAWAGVVG</sequence>
<proteinExistence type="predicted"/>